<feature type="domain" description="SiaC family regulatory phosphoprotein" evidence="1">
    <location>
        <begin position="6"/>
        <end position="39"/>
    </location>
</feature>
<reference evidence="2 3" key="1">
    <citation type="submission" date="2007-01" db="EMBL/GenBank/DDBJ databases">
        <authorList>
            <person name="Haygood M."/>
            <person name="Podell S."/>
            <person name="Anderson C."/>
            <person name="Hopkinson B."/>
            <person name="Roe K."/>
            <person name="Barbeau K."/>
            <person name="Gaasterland T."/>
            <person name="Ferriera S."/>
            <person name="Johnson J."/>
            <person name="Kravitz S."/>
            <person name="Beeson K."/>
            <person name="Sutton G."/>
            <person name="Rogers Y.-H."/>
            <person name="Friedman R."/>
            <person name="Frazier M."/>
            <person name="Venter J.C."/>
        </authorList>
    </citation>
    <scope>NUCLEOTIDE SEQUENCE [LARGE SCALE GENOMIC DNA]</scope>
    <source>
        <strain evidence="2 3">ATCC 23134</strain>
    </source>
</reference>
<evidence type="ECO:0000313" key="3">
    <source>
        <dbReference type="Proteomes" id="UP000004095"/>
    </source>
</evidence>
<gene>
    <name evidence="2" type="ORF">M23134_06326</name>
</gene>
<protein>
    <recommendedName>
        <fullName evidence="1">SiaC family regulatory phosphoprotein domain-containing protein</fullName>
    </recommendedName>
</protein>
<proteinExistence type="predicted"/>
<dbReference type="InterPro" id="IPR018530">
    <property type="entry name" value="SiaC"/>
</dbReference>
<comment type="caution">
    <text evidence="2">The sequence shown here is derived from an EMBL/GenBank/DDBJ whole genome shotgun (WGS) entry which is preliminary data.</text>
</comment>
<name>A1ZZE3_MICM2</name>
<sequence>MNDLLIEKGDSTPKVFFDKATNNLEIVGESFSEETAHFISQYRMAR</sequence>
<dbReference type="Proteomes" id="UP000004095">
    <property type="component" value="Unassembled WGS sequence"/>
</dbReference>
<dbReference type="EMBL" id="AAWS01000076">
    <property type="protein sequence ID" value="EAY24242.1"/>
    <property type="molecule type" value="Genomic_DNA"/>
</dbReference>
<evidence type="ECO:0000313" key="2">
    <source>
        <dbReference type="EMBL" id="EAY24242.1"/>
    </source>
</evidence>
<dbReference type="AlphaFoldDB" id="A1ZZE3"/>
<keyword evidence="3" id="KW-1185">Reference proteome</keyword>
<organism evidence="2 3">
    <name type="scientific">Microscilla marina ATCC 23134</name>
    <dbReference type="NCBI Taxonomy" id="313606"/>
    <lineage>
        <taxon>Bacteria</taxon>
        <taxon>Pseudomonadati</taxon>
        <taxon>Bacteroidota</taxon>
        <taxon>Cytophagia</taxon>
        <taxon>Cytophagales</taxon>
        <taxon>Microscillaceae</taxon>
        <taxon>Microscilla</taxon>
    </lineage>
</organism>
<dbReference type="Pfam" id="PF09345">
    <property type="entry name" value="SiaC"/>
    <property type="match status" value="1"/>
</dbReference>
<accession>A1ZZE3</accession>
<evidence type="ECO:0000259" key="1">
    <source>
        <dbReference type="Pfam" id="PF09345"/>
    </source>
</evidence>
<dbReference type="RefSeq" id="WP_002705192.1">
    <property type="nucleotide sequence ID" value="NZ_AAWS01000076.1"/>
</dbReference>